<dbReference type="NCBIfam" id="NF002869">
    <property type="entry name" value="PRK03187.1"/>
    <property type="match status" value="1"/>
</dbReference>
<evidence type="ECO:0000256" key="1">
    <source>
        <dbReference type="ARBA" id="ARBA00022679"/>
    </source>
</evidence>
<reference evidence="4 5" key="1">
    <citation type="submission" date="2021-03" db="EMBL/GenBank/DDBJ databases">
        <title>Antimicrobial resistance genes in bacteria isolated from Japanese honey, and their potential for conferring macrolide and lincosamide resistance in the American foulbrood pathogen Paenibacillus larvae.</title>
        <authorList>
            <person name="Okamoto M."/>
            <person name="Kumagai M."/>
            <person name="Kanamori H."/>
            <person name="Takamatsu D."/>
        </authorList>
    </citation>
    <scope>NUCLEOTIDE SEQUENCE [LARGE SCALE GENOMIC DNA]</scope>
    <source>
        <strain evidence="4 5">J6TS1</strain>
    </source>
</reference>
<protein>
    <submittedName>
        <fullName evidence="4">Protein-glutamine gamma-glutamyltransferase</fullName>
    </submittedName>
</protein>
<keyword evidence="2" id="KW-0749">Sporulation</keyword>
<evidence type="ECO:0000313" key="5">
    <source>
        <dbReference type="Proteomes" id="UP000680670"/>
    </source>
</evidence>
<keyword evidence="1" id="KW-0808">Transferase</keyword>
<organism evidence="4 5">
    <name type="scientific">Siminovitchia terrae</name>
    <name type="common">Bacillus terrae</name>
    <dbReference type="NCBI Taxonomy" id="1914933"/>
    <lineage>
        <taxon>Bacteria</taxon>
        <taxon>Bacillati</taxon>
        <taxon>Bacillota</taxon>
        <taxon>Bacilli</taxon>
        <taxon>Bacillales</taxon>
        <taxon>Bacillaceae</taxon>
        <taxon>Siminovitchia</taxon>
    </lineage>
</organism>
<keyword evidence="5" id="KW-1185">Reference proteome</keyword>
<proteinExistence type="inferred from homology"/>
<dbReference type="Pfam" id="PF20085">
    <property type="entry name" value="TGL"/>
    <property type="match status" value="1"/>
</dbReference>
<sequence>MLIRLAGVQFQQSGMWPSDSIESVIIQRMHEDPIVYRYQSMDELSFELKLRKNIIVSARSMNQGHSDFAIFAKSRCNPQYWLLTSVGGFQLRYGVKPSDAIRDIYKNSSLYAFECATAMMIIYYHAVLNSIDEHLFNQLFQNLYLYSWHSDPDLGIHNVKTSHFLPGDVVYFNNPDFNPETPWWRGENAVVLDDGAYFGHGVGIRNANQMIQALNKTRRPGSNQSVYLENLATRPAFQHLAKYSMMPRGYNQHIIIFHNETSISYDRYLYYLTSFSRSLSLL</sequence>
<dbReference type="InterPro" id="IPR020916">
    <property type="entry name" value="Gln_gamma-glutamylTfrase_bac"/>
</dbReference>
<accession>A0ABQ4L2A0</accession>
<dbReference type="Proteomes" id="UP000680670">
    <property type="component" value="Unassembled WGS sequence"/>
</dbReference>
<evidence type="ECO:0000256" key="2">
    <source>
        <dbReference type="ARBA" id="ARBA00022969"/>
    </source>
</evidence>
<name>A0ABQ4L2A0_SIMTE</name>
<evidence type="ECO:0000313" key="4">
    <source>
        <dbReference type="EMBL" id="GIN98329.1"/>
    </source>
</evidence>
<gene>
    <name evidence="4" type="primary">tgl</name>
    <name evidence="4" type="ORF">J6TS1_41990</name>
</gene>
<keyword evidence="3" id="KW-0012">Acyltransferase</keyword>
<evidence type="ECO:0000256" key="3">
    <source>
        <dbReference type="ARBA" id="ARBA00023315"/>
    </source>
</evidence>
<dbReference type="HAMAP" id="MF_00727">
    <property type="entry name" value="Tgl"/>
    <property type="match status" value="1"/>
</dbReference>
<dbReference type="EMBL" id="BORJ01000014">
    <property type="protein sequence ID" value="GIN98329.1"/>
    <property type="molecule type" value="Genomic_DNA"/>
</dbReference>
<comment type="caution">
    <text evidence="4">The sequence shown here is derived from an EMBL/GenBank/DDBJ whole genome shotgun (WGS) entry which is preliminary data.</text>
</comment>